<protein>
    <submittedName>
        <fullName evidence="1">Uncharacterized protein</fullName>
    </submittedName>
</protein>
<proteinExistence type="predicted"/>
<name>A0A7Z9DYQ4_9CYAN</name>
<evidence type="ECO:0000313" key="2">
    <source>
        <dbReference type="Proteomes" id="UP000182190"/>
    </source>
</evidence>
<keyword evidence="2" id="KW-1185">Reference proteome</keyword>
<gene>
    <name evidence="1" type="ORF">PL9631_2140001</name>
</gene>
<reference evidence="1" key="1">
    <citation type="submission" date="2019-10" db="EMBL/GenBank/DDBJ databases">
        <authorList>
            <consortium name="Genoscope - CEA"/>
            <person name="William W."/>
        </authorList>
    </citation>
    <scope>NUCLEOTIDE SEQUENCE [LARGE SCALE GENOMIC DNA]</scope>
    <source>
        <strain evidence="1">BBR_PRJEB10994</strain>
    </source>
</reference>
<dbReference type="EMBL" id="CZCS02000129">
    <property type="protein sequence ID" value="VXD16136.1"/>
    <property type="molecule type" value="Genomic_DNA"/>
</dbReference>
<organism evidence="1 2">
    <name type="scientific">Planktothrix paucivesiculata PCC 9631</name>
    <dbReference type="NCBI Taxonomy" id="671071"/>
    <lineage>
        <taxon>Bacteria</taxon>
        <taxon>Bacillati</taxon>
        <taxon>Cyanobacteriota</taxon>
        <taxon>Cyanophyceae</taxon>
        <taxon>Oscillatoriophycideae</taxon>
        <taxon>Oscillatoriales</taxon>
        <taxon>Microcoleaceae</taxon>
        <taxon>Planktothrix</taxon>
    </lineage>
</organism>
<accession>A0A7Z9DYQ4</accession>
<dbReference type="Proteomes" id="UP000182190">
    <property type="component" value="Unassembled WGS sequence"/>
</dbReference>
<comment type="caution">
    <text evidence="1">The sequence shown here is derived from an EMBL/GenBank/DDBJ whole genome shotgun (WGS) entry which is preliminary data.</text>
</comment>
<dbReference type="AlphaFoldDB" id="A0A7Z9DYQ4"/>
<sequence>MAKKVSQTVYQLKASLLADYLSQELKHPSLKLSFI</sequence>
<evidence type="ECO:0000313" key="1">
    <source>
        <dbReference type="EMBL" id="VXD16136.1"/>
    </source>
</evidence>